<sequence>MIALRSSCSRLFSTSCRSRQASPLCAATQLHSLPPPPSTFYRRNLPPILTSFSSPDGKKLLKDCLRLGTAESFLQLSGNLTHQSEPSFCGLGSLAIVLNALEVDPQRAWKGAWRWYDETTLLSCSRSVESVRQSGITFDQFSSLASSNGLNVSGKRIQSSSHTLTTKQEFINDLRRVCSGSGEQMVVSFCRKMLGQTGDGHFSPVGCFHEETGMVLVLDVARFKYPSYFVHVDVLYEAMKPADKATGKSRGYFVLGKKEEAVEERGSLLGAIQGHLNGCLFHQHSEGDMCCV</sequence>
<dbReference type="AlphaFoldDB" id="A0A1Y2CPJ2"/>
<dbReference type="GO" id="GO:0016756">
    <property type="term" value="F:glutathione gamma-glutamylcysteinyltransferase activity"/>
    <property type="evidence" value="ECO:0007669"/>
    <property type="project" value="UniProtKB-EC"/>
</dbReference>
<accession>A0A1Y2CPJ2</accession>
<evidence type="ECO:0000259" key="5">
    <source>
        <dbReference type="PROSITE" id="PS51443"/>
    </source>
</evidence>
<dbReference type="EMBL" id="MCGO01000010">
    <property type="protein sequence ID" value="ORY48887.1"/>
    <property type="molecule type" value="Genomic_DNA"/>
</dbReference>
<organism evidence="6 7">
    <name type="scientific">Rhizoclosmatium globosum</name>
    <dbReference type="NCBI Taxonomy" id="329046"/>
    <lineage>
        <taxon>Eukaryota</taxon>
        <taxon>Fungi</taxon>
        <taxon>Fungi incertae sedis</taxon>
        <taxon>Chytridiomycota</taxon>
        <taxon>Chytridiomycota incertae sedis</taxon>
        <taxon>Chytridiomycetes</taxon>
        <taxon>Chytridiales</taxon>
        <taxon>Chytriomycetaceae</taxon>
        <taxon>Rhizoclosmatium</taxon>
    </lineage>
</organism>
<keyword evidence="4" id="KW-0479">Metal-binding</keyword>
<comment type="caution">
    <text evidence="6">The sequence shown here is derived from an EMBL/GenBank/DDBJ whole genome shotgun (WGS) entry which is preliminary data.</text>
</comment>
<keyword evidence="3" id="KW-0808">Transferase</keyword>
<dbReference type="GO" id="GO:0010038">
    <property type="term" value="P:response to metal ion"/>
    <property type="evidence" value="ECO:0007669"/>
    <property type="project" value="InterPro"/>
</dbReference>
<protein>
    <recommendedName>
        <fullName evidence="1">glutathione gamma-glutamylcysteinyltransferase</fullName>
        <ecNumber evidence="1">2.3.2.15</ecNumber>
    </recommendedName>
</protein>
<dbReference type="FunFam" id="3.90.70.30:FF:000001">
    <property type="entry name" value="Glutathione gamma-glutamylcysteinyltransferase 1"/>
    <property type="match status" value="1"/>
</dbReference>
<keyword evidence="7" id="KW-1185">Reference proteome</keyword>
<dbReference type="GO" id="GO:0046872">
    <property type="term" value="F:metal ion binding"/>
    <property type="evidence" value="ECO:0007669"/>
    <property type="project" value="UniProtKB-KW"/>
</dbReference>
<gene>
    <name evidence="6" type="ORF">BCR33DRAFT_695427</name>
</gene>
<dbReference type="InterPro" id="IPR040409">
    <property type="entry name" value="PCS-like"/>
</dbReference>
<evidence type="ECO:0000256" key="4">
    <source>
        <dbReference type="ARBA" id="ARBA00022723"/>
    </source>
</evidence>
<reference evidence="6 7" key="1">
    <citation type="submission" date="2016-07" db="EMBL/GenBank/DDBJ databases">
        <title>Pervasive Adenine N6-methylation of Active Genes in Fungi.</title>
        <authorList>
            <consortium name="DOE Joint Genome Institute"/>
            <person name="Mondo S.J."/>
            <person name="Dannebaum R.O."/>
            <person name="Kuo R.C."/>
            <person name="Labutti K."/>
            <person name="Haridas S."/>
            <person name="Kuo A."/>
            <person name="Salamov A."/>
            <person name="Ahrendt S.R."/>
            <person name="Lipzen A."/>
            <person name="Sullivan W."/>
            <person name="Andreopoulos W.B."/>
            <person name="Clum A."/>
            <person name="Lindquist E."/>
            <person name="Daum C."/>
            <person name="Ramamoorthy G.K."/>
            <person name="Gryganskyi A."/>
            <person name="Culley D."/>
            <person name="Magnuson J.K."/>
            <person name="James T.Y."/>
            <person name="O'Malley M.A."/>
            <person name="Stajich J.E."/>
            <person name="Spatafora J.W."/>
            <person name="Visel A."/>
            <person name="Grigoriev I.V."/>
        </authorList>
    </citation>
    <scope>NUCLEOTIDE SEQUENCE [LARGE SCALE GENOMIC DNA]</scope>
    <source>
        <strain evidence="6 7">JEL800</strain>
    </source>
</reference>
<dbReference type="OrthoDB" id="448954at2759"/>
<dbReference type="Gene3D" id="3.90.70.30">
    <property type="entry name" value="Phytochelatin synthase, N-terminal domain"/>
    <property type="match status" value="1"/>
</dbReference>
<dbReference type="GO" id="GO:0046938">
    <property type="term" value="P:phytochelatin biosynthetic process"/>
    <property type="evidence" value="ECO:0007669"/>
    <property type="project" value="InterPro"/>
</dbReference>
<dbReference type="PROSITE" id="PS51443">
    <property type="entry name" value="PCS"/>
    <property type="match status" value="1"/>
</dbReference>
<dbReference type="InterPro" id="IPR038765">
    <property type="entry name" value="Papain-like_cys_pep_sf"/>
</dbReference>
<dbReference type="InterPro" id="IPR007719">
    <property type="entry name" value="PCS_N"/>
</dbReference>
<dbReference type="SUPFAM" id="SSF54001">
    <property type="entry name" value="Cysteine proteinases"/>
    <property type="match status" value="1"/>
</dbReference>
<evidence type="ECO:0000313" key="6">
    <source>
        <dbReference type="EMBL" id="ORY48887.1"/>
    </source>
</evidence>
<name>A0A1Y2CPJ2_9FUNG</name>
<evidence type="ECO:0000313" key="7">
    <source>
        <dbReference type="Proteomes" id="UP000193642"/>
    </source>
</evidence>
<evidence type="ECO:0000256" key="1">
    <source>
        <dbReference type="ARBA" id="ARBA00012468"/>
    </source>
</evidence>
<dbReference type="InterPro" id="IPR038156">
    <property type="entry name" value="PCS_N_sf"/>
</dbReference>
<dbReference type="EC" id="2.3.2.15" evidence="1"/>
<dbReference type="Pfam" id="PF05023">
    <property type="entry name" value="Phytochelatin"/>
    <property type="match status" value="1"/>
</dbReference>
<evidence type="ECO:0000256" key="2">
    <source>
        <dbReference type="ARBA" id="ARBA00022539"/>
    </source>
</evidence>
<dbReference type="PANTHER" id="PTHR33447">
    <property type="entry name" value="GLUTATHIONE GAMMA-GLUTAMYLCYSTEINYLTRANSFERASE"/>
    <property type="match status" value="1"/>
</dbReference>
<evidence type="ECO:0000256" key="3">
    <source>
        <dbReference type="ARBA" id="ARBA00022679"/>
    </source>
</evidence>
<dbReference type="Proteomes" id="UP000193642">
    <property type="component" value="Unassembled WGS sequence"/>
</dbReference>
<proteinExistence type="predicted"/>
<feature type="domain" description="Peptidase C83" evidence="5">
    <location>
        <begin position="35"/>
        <end position="260"/>
    </location>
</feature>
<keyword evidence="2" id="KW-0104">Cadmium</keyword>